<keyword evidence="3" id="KW-1185">Reference proteome</keyword>
<evidence type="ECO:0000256" key="1">
    <source>
        <dbReference type="SAM" id="Coils"/>
    </source>
</evidence>
<proteinExistence type="predicted"/>
<reference evidence="2 3" key="1">
    <citation type="submission" date="2020-06" db="EMBL/GenBank/DDBJ databases">
        <authorList>
            <person name="Li R."/>
            <person name="Bekaert M."/>
        </authorList>
    </citation>
    <scope>NUCLEOTIDE SEQUENCE [LARGE SCALE GENOMIC DNA]</scope>
    <source>
        <strain evidence="3">wild</strain>
    </source>
</reference>
<protein>
    <recommendedName>
        <fullName evidence="4">Endonuclease/exonuclease/phosphatase domain-containing protein</fullName>
    </recommendedName>
</protein>
<sequence>MMESNAGNQNMEEDIVELLTKIDHRLSVIEERTDNIESIDRKLSELTSEVTSIEKEVDNVKKRTNTLEKDAGEFKKKLTEAKRDINEMKDACNAANKVNVGIEEKPEEDTKIIIQNFISNELSIKKDIQFGNIHRFGRADKNKGKPRLIVAKFVYFADLRKVLEAGPKLKEKPQFGMNLQFPIEIEERRRKLYPVMKEAKRNGKRVSLIRDKLIIEGKVYNSKNITEESQAPPKEKNDTVDLCRYTGVYIVNGRIGDNIAGKLTSKHAATVDYFLATSDLLNIISNSDVLYFSNLFSDAHCPLDITININTTTCTCNACNPRTDIQPKEQIKKWNLAKADEFNEYLDLAKIETIDNTLDLLTDDHVNLNNINNTVKDIGDIFVNAEKHTFGAYNPQKSDKRTYNAQKGKSNKSWFDNECRQKRKKTRRTQRLYRLFEMPLVCLQLNTVSNCDCATKGLFDYDSSFWKRSSNLDEPIVCAELRL</sequence>
<evidence type="ECO:0000313" key="3">
    <source>
        <dbReference type="Proteomes" id="UP000507470"/>
    </source>
</evidence>
<dbReference type="EMBL" id="CACVKT020005203">
    <property type="protein sequence ID" value="CAC5393522.1"/>
    <property type="molecule type" value="Genomic_DNA"/>
</dbReference>
<gene>
    <name evidence="2" type="ORF">MCOR_28379</name>
</gene>
<organism evidence="2 3">
    <name type="scientific">Mytilus coruscus</name>
    <name type="common">Sea mussel</name>
    <dbReference type="NCBI Taxonomy" id="42192"/>
    <lineage>
        <taxon>Eukaryota</taxon>
        <taxon>Metazoa</taxon>
        <taxon>Spiralia</taxon>
        <taxon>Lophotrochozoa</taxon>
        <taxon>Mollusca</taxon>
        <taxon>Bivalvia</taxon>
        <taxon>Autobranchia</taxon>
        <taxon>Pteriomorphia</taxon>
        <taxon>Mytilida</taxon>
        <taxon>Mytiloidea</taxon>
        <taxon>Mytilidae</taxon>
        <taxon>Mytilinae</taxon>
        <taxon>Mytilus</taxon>
    </lineage>
</organism>
<evidence type="ECO:0000313" key="2">
    <source>
        <dbReference type="EMBL" id="CAC5393522.1"/>
    </source>
</evidence>
<name>A0A6J8CDI7_MYTCO</name>
<dbReference type="AlphaFoldDB" id="A0A6J8CDI7"/>
<accession>A0A6J8CDI7</accession>
<dbReference type="Gene3D" id="3.30.70.1820">
    <property type="entry name" value="L1 transposable element, RRM domain"/>
    <property type="match status" value="1"/>
</dbReference>
<dbReference type="SUPFAM" id="SSF57997">
    <property type="entry name" value="Tropomyosin"/>
    <property type="match status" value="1"/>
</dbReference>
<feature type="coiled-coil region" evidence="1">
    <location>
        <begin position="29"/>
        <end position="98"/>
    </location>
</feature>
<dbReference type="OrthoDB" id="5971988at2759"/>
<dbReference type="Proteomes" id="UP000507470">
    <property type="component" value="Unassembled WGS sequence"/>
</dbReference>
<evidence type="ECO:0008006" key="4">
    <source>
        <dbReference type="Google" id="ProtNLM"/>
    </source>
</evidence>
<keyword evidence="1" id="KW-0175">Coiled coil</keyword>